<accession>A0A1M6D5C6</accession>
<evidence type="ECO:0000256" key="1">
    <source>
        <dbReference type="SAM" id="Coils"/>
    </source>
</evidence>
<dbReference type="Proteomes" id="UP000184232">
    <property type="component" value="Unassembled WGS sequence"/>
</dbReference>
<dbReference type="OrthoDB" id="1132266at2"/>
<evidence type="ECO:0000313" key="4">
    <source>
        <dbReference type="Proteomes" id="UP000184232"/>
    </source>
</evidence>
<evidence type="ECO:0000256" key="2">
    <source>
        <dbReference type="SAM" id="Phobius"/>
    </source>
</evidence>
<keyword evidence="2" id="KW-0472">Membrane</keyword>
<sequence>MKQGVYSLLKAKFLVSDDALKNWKFIVFLIVLAMIMIANNHWYDAKNYKITELTNKVKELRSEFVDKRSELMKLKMESTVSKKMEERNIFPAEVPPTKIIVKQKEDKSKSFFERLKIWQ</sequence>
<evidence type="ECO:0000313" key="3">
    <source>
        <dbReference type="EMBL" id="SHI68304.1"/>
    </source>
</evidence>
<gene>
    <name evidence="3" type="ORF">SAMN05444337_0547</name>
</gene>
<proteinExistence type="predicted"/>
<reference evidence="3 4" key="1">
    <citation type="submission" date="2016-11" db="EMBL/GenBank/DDBJ databases">
        <authorList>
            <person name="Jaros S."/>
            <person name="Januszkiewicz K."/>
            <person name="Wedrychowicz H."/>
        </authorList>
    </citation>
    <scope>NUCLEOTIDE SEQUENCE [LARGE SCALE GENOMIC DNA]</scope>
    <source>
        <strain evidence="3 4">DSM 22807</strain>
    </source>
</reference>
<dbReference type="EMBL" id="FQZH01000001">
    <property type="protein sequence ID" value="SHI68304.1"/>
    <property type="molecule type" value="Genomic_DNA"/>
</dbReference>
<keyword evidence="2" id="KW-0812">Transmembrane</keyword>
<keyword evidence="4" id="KW-1185">Reference proteome</keyword>
<dbReference type="InterPro" id="IPR045755">
    <property type="entry name" value="FtsL-like"/>
</dbReference>
<dbReference type="Pfam" id="PF19579">
    <property type="entry name" value="FtsL_2"/>
    <property type="match status" value="1"/>
</dbReference>
<name>A0A1M6D5C6_9FLAO</name>
<feature type="coiled-coil region" evidence="1">
    <location>
        <begin position="43"/>
        <end position="77"/>
    </location>
</feature>
<dbReference type="AlphaFoldDB" id="A0A1M6D5C6"/>
<feature type="transmembrane region" description="Helical" evidence="2">
    <location>
        <begin position="23"/>
        <end position="43"/>
    </location>
</feature>
<protein>
    <recommendedName>
        <fullName evidence="5">S-adenosyl-methyltransferase</fullName>
    </recommendedName>
</protein>
<keyword evidence="1" id="KW-0175">Coiled coil</keyword>
<dbReference type="STRING" id="683124.SAMN05444337_0547"/>
<organism evidence="3 4">
    <name type="scientific">Flavobacterium haoranii</name>
    <dbReference type="NCBI Taxonomy" id="683124"/>
    <lineage>
        <taxon>Bacteria</taxon>
        <taxon>Pseudomonadati</taxon>
        <taxon>Bacteroidota</taxon>
        <taxon>Flavobacteriia</taxon>
        <taxon>Flavobacteriales</taxon>
        <taxon>Flavobacteriaceae</taxon>
        <taxon>Flavobacterium</taxon>
    </lineage>
</organism>
<keyword evidence="2" id="KW-1133">Transmembrane helix</keyword>
<evidence type="ECO:0008006" key="5">
    <source>
        <dbReference type="Google" id="ProtNLM"/>
    </source>
</evidence>
<dbReference type="RefSeq" id="WP_072781415.1">
    <property type="nucleotide sequence ID" value="NZ_CP045292.1"/>
</dbReference>